<proteinExistence type="inferred from homology"/>
<dbReference type="PANTHER" id="PTHR11010:SF23">
    <property type="entry name" value="SERINE PEPTIDASE"/>
    <property type="match status" value="1"/>
</dbReference>
<dbReference type="AlphaFoldDB" id="A0A9P9WUS4"/>
<dbReference type="PANTHER" id="PTHR11010">
    <property type="entry name" value="PROTEASE S28 PRO-X CARBOXYPEPTIDASE-RELATED"/>
    <property type="match status" value="1"/>
</dbReference>
<sequence length="531" mass="59304">MRPTLYSALVGLAWLEGVLGVFPPTGQMPPMSLTEVEMAQLLDPEVSLVGNGTFTVPIDHKNPSLGSFSLSYWYNATNWEGPGSPIILFTPGESAAAPYTGYLTERTLPGMIGKAVGGATILVEHRYWGTSNPYPNQTTAHLQYLTLQQAVDDFVQFALNVSLPFDTSGQTNAEHAPWVWVGGSYSGALAAWVDKLSPGTFWAYHSTSGPVQAVYDFWEYYYPIQQGMPKNCSVDYEAIIDHVDNVFVNGSDEDKIALKKMFALEDLEHDDDAAVAISSPIWAWQSIQLYSGYSTFYQMCDAIEGGAPTETGVGLSQALPNFAAWFTSAYLPGYCDSYGYKDWSGENNVQCFDSYNTSMEVFRDWTADSAVDRPWIWMTCNEPFFYWQTGAPKNIPTVMTRLATAEYYQRQCSLWFPREGRYTFASNRGVTEDYVNKRTDGWYNTHTSRLFYANGEFDPWRSASVVSDFRPGGLFNGTADVPSIIIEGSRHCNDLLLNNAVHPPIAAAQAAEIAQFTEWVNEFYEIKAQRQ</sequence>
<dbReference type="GO" id="GO:0008239">
    <property type="term" value="F:dipeptidyl-peptidase activity"/>
    <property type="evidence" value="ECO:0007669"/>
    <property type="project" value="TreeGrafter"/>
</dbReference>
<evidence type="ECO:0000256" key="3">
    <source>
        <dbReference type="ARBA" id="ARBA00022729"/>
    </source>
</evidence>
<keyword evidence="3 6" id="KW-0732">Signal</keyword>
<reference evidence="7" key="1">
    <citation type="submission" date="2021-03" db="EMBL/GenBank/DDBJ databases">
        <title>Revisited historic fungal species revealed as producer of novel bioactive compounds through whole genome sequencing and comparative genomics.</title>
        <authorList>
            <person name="Vignolle G.A."/>
            <person name="Hochenegger N."/>
            <person name="Mach R.L."/>
            <person name="Mach-Aigner A.R."/>
            <person name="Javad Rahimi M."/>
            <person name="Salim K.A."/>
            <person name="Chan C.M."/>
            <person name="Lim L.B.L."/>
            <person name="Cai F."/>
            <person name="Druzhinina I.S."/>
            <person name="U'Ren J.M."/>
            <person name="Derntl C."/>
        </authorList>
    </citation>
    <scope>NUCLEOTIDE SEQUENCE</scope>
    <source>
        <strain evidence="7">TUCIM 5799</strain>
    </source>
</reference>
<evidence type="ECO:0008006" key="9">
    <source>
        <dbReference type="Google" id="ProtNLM"/>
    </source>
</evidence>
<dbReference type="Gene3D" id="3.40.50.1820">
    <property type="entry name" value="alpha/beta hydrolase"/>
    <property type="match status" value="2"/>
</dbReference>
<evidence type="ECO:0000256" key="6">
    <source>
        <dbReference type="SAM" id="SignalP"/>
    </source>
</evidence>
<accession>A0A9P9WUS4</accession>
<keyword evidence="4" id="KW-0378">Hydrolase</keyword>
<evidence type="ECO:0000256" key="2">
    <source>
        <dbReference type="ARBA" id="ARBA00022670"/>
    </source>
</evidence>
<feature type="signal peptide" evidence="6">
    <location>
        <begin position="1"/>
        <end position="20"/>
    </location>
</feature>
<keyword evidence="8" id="KW-1185">Reference proteome</keyword>
<organism evidence="7 8">
    <name type="scientific">Neoarthrinium moseri</name>
    <dbReference type="NCBI Taxonomy" id="1658444"/>
    <lineage>
        <taxon>Eukaryota</taxon>
        <taxon>Fungi</taxon>
        <taxon>Dikarya</taxon>
        <taxon>Ascomycota</taxon>
        <taxon>Pezizomycotina</taxon>
        <taxon>Sordariomycetes</taxon>
        <taxon>Xylariomycetidae</taxon>
        <taxon>Amphisphaeriales</taxon>
        <taxon>Apiosporaceae</taxon>
        <taxon>Neoarthrinium</taxon>
    </lineage>
</organism>
<keyword evidence="5" id="KW-0325">Glycoprotein</keyword>
<protein>
    <recommendedName>
        <fullName evidence="9">Serine peptidase</fullName>
    </recommendedName>
</protein>
<dbReference type="InterPro" id="IPR029058">
    <property type="entry name" value="AB_hydrolase_fold"/>
</dbReference>
<evidence type="ECO:0000256" key="5">
    <source>
        <dbReference type="ARBA" id="ARBA00023180"/>
    </source>
</evidence>
<name>A0A9P9WUS4_9PEZI</name>
<evidence type="ECO:0000256" key="1">
    <source>
        <dbReference type="ARBA" id="ARBA00011079"/>
    </source>
</evidence>
<dbReference type="InterPro" id="IPR008758">
    <property type="entry name" value="Peptidase_S28"/>
</dbReference>
<dbReference type="Proteomes" id="UP000829685">
    <property type="component" value="Unassembled WGS sequence"/>
</dbReference>
<evidence type="ECO:0000313" key="8">
    <source>
        <dbReference type="Proteomes" id="UP000829685"/>
    </source>
</evidence>
<dbReference type="EMBL" id="JAFIMR010000004">
    <property type="protein sequence ID" value="KAI1879336.1"/>
    <property type="molecule type" value="Genomic_DNA"/>
</dbReference>
<gene>
    <name evidence="7" type="ORF">JX265_002290</name>
</gene>
<evidence type="ECO:0000256" key="4">
    <source>
        <dbReference type="ARBA" id="ARBA00022801"/>
    </source>
</evidence>
<comment type="caution">
    <text evidence="7">The sequence shown here is derived from an EMBL/GenBank/DDBJ whole genome shotgun (WGS) entry which is preliminary data.</text>
</comment>
<dbReference type="Pfam" id="PF05577">
    <property type="entry name" value="Peptidase_S28"/>
    <property type="match status" value="1"/>
</dbReference>
<dbReference type="GO" id="GO:0006508">
    <property type="term" value="P:proteolysis"/>
    <property type="evidence" value="ECO:0007669"/>
    <property type="project" value="UniProtKB-KW"/>
</dbReference>
<feature type="chain" id="PRO_5040377729" description="Serine peptidase" evidence="6">
    <location>
        <begin position="21"/>
        <end position="531"/>
    </location>
</feature>
<dbReference type="GO" id="GO:0070008">
    <property type="term" value="F:serine-type exopeptidase activity"/>
    <property type="evidence" value="ECO:0007669"/>
    <property type="project" value="InterPro"/>
</dbReference>
<keyword evidence="2" id="KW-0645">Protease</keyword>
<dbReference type="SUPFAM" id="SSF53474">
    <property type="entry name" value="alpha/beta-Hydrolases"/>
    <property type="match status" value="1"/>
</dbReference>
<comment type="similarity">
    <text evidence="1">Belongs to the peptidase S28 family.</text>
</comment>
<evidence type="ECO:0000313" key="7">
    <source>
        <dbReference type="EMBL" id="KAI1879336.1"/>
    </source>
</evidence>